<dbReference type="PANTHER" id="PTHR38459:SF5">
    <property type="entry name" value="CELL WALL TEICHOIC ACID GLYCOSYLATION PROTEIN GTCA"/>
    <property type="match status" value="1"/>
</dbReference>
<feature type="transmembrane region" description="Helical" evidence="6">
    <location>
        <begin position="38"/>
        <end position="55"/>
    </location>
</feature>
<dbReference type="Proteomes" id="UP000446866">
    <property type="component" value="Unassembled WGS sequence"/>
</dbReference>
<dbReference type="Pfam" id="PF04138">
    <property type="entry name" value="GtrA_DPMS_TM"/>
    <property type="match status" value="1"/>
</dbReference>
<comment type="caution">
    <text evidence="8">The sequence shown here is derived from an EMBL/GenBank/DDBJ whole genome shotgun (WGS) entry which is preliminary data.</text>
</comment>
<organism evidence="8 9">
    <name type="scientific">Anaerotruncus colihominis</name>
    <dbReference type="NCBI Taxonomy" id="169435"/>
    <lineage>
        <taxon>Bacteria</taxon>
        <taxon>Bacillati</taxon>
        <taxon>Bacillota</taxon>
        <taxon>Clostridia</taxon>
        <taxon>Eubacteriales</taxon>
        <taxon>Oscillospiraceae</taxon>
        <taxon>Anaerotruncus</taxon>
    </lineage>
</organism>
<protein>
    <submittedName>
        <fullName evidence="8">GtrA family protein</fullName>
    </submittedName>
</protein>
<dbReference type="AlphaFoldDB" id="A0A845QJJ7"/>
<evidence type="ECO:0000256" key="4">
    <source>
        <dbReference type="ARBA" id="ARBA00022989"/>
    </source>
</evidence>
<evidence type="ECO:0000256" key="6">
    <source>
        <dbReference type="SAM" id="Phobius"/>
    </source>
</evidence>
<keyword evidence="3 6" id="KW-0812">Transmembrane</keyword>
<sequence>MKKLQESQIVRYIMTGGMTTGVNYIIYIGLMALSVNYLTANTLAWLGAVTFAYFANRKVVFHSKGDKKQEFLQFFSLRAATLVIENLLLLLLVDCIGAGSFVSKVLVSVITVVLNYFACKYSIFKQRGVSHE</sequence>
<comment type="subcellular location">
    <subcellularLocation>
        <location evidence="1">Membrane</location>
        <topology evidence="1">Multi-pass membrane protein</topology>
    </subcellularLocation>
</comment>
<feature type="transmembrane region" description="Helical" evidence="6">
    <location>
        <begin position="99"/>
        <end position="118"/>
    </location>
</feature>
<feature type="transmembrane region" description="Helical" evidence="6">
    <location>
        <begin position="75"/>
        <end position="93"/>
    </location>
</feature>
<gene>
    <name evidence="8" type="ORF">D0435_08170</name>
</gene>
<keyword evidence="9" id="KW-1185">Reference proteome</keyword>
<evidence type="ECO:0000256" key="1">
    <source>
        <dbReference type="ARBA" id="ARBA00004141"/>
    </source>
</evidence>
<name>A0A845QJJ7_9FIRM</name>
<dbReference type="RefSeq" id="WP_160201906.1">
    <property type="nucleotide sequence ID" value="NZ_QXWK01000013.1"/>
</dbReference>
<feature type="transmembrane region" description="Helical" evidence="6">
    <location>
        <begin position="12"/>
        <end position="32"/>
    </location>
</feature>
<keyword evidence="4 6" id="KW-1133">Transmembrane helix</keyword>
<proteinExistence type="inferred from homology"/>
<evidence type="ECO:0000313" key="8">
    <source>
        <dbReference type="EMBL" id="NBH61624.1"/>
    </source>
</evidence>
<dbReference type="InterPro" id="IPR051401">
    <property type="entry name" value="GtrA_CellWall_Glycosyl"/>
</dbReference>
<feature type="domain" description="GtrA/DPMS transmembrane" evidence="7">
    <location>
        <begin position="11"/>
        <end position="124"/>
    </location>
</feature>
<comment type="similarity">
    <text evidence="2">Belongs to the GtrA family.</text>
</comment>
<dbReference type="EMBL" id="QXWK01000013">
    <property type="protein sequence ID" value="NBH61624.1"/>
    <property type="molecule type" value="Genomic_DNA"/>
</dbReference>
<dbReference type="GO" id="GO:0000271">
    <property type="term" value="P:polysaccharide biosynthetic process"/>
    <property type="evidence" value="ECO:0007669"/>
    <property type="project" value="InterPro"/>
</dbReference>
<reference evidence="8 9" key="1">
    <citation type="submission" date="2018-08" db="EMBL/GenBank/DDBJ databases">
        <title>Murine metabolic-syndrome-specific gut microbial biobank.</title>
        <authorList>
            <person name="Liu C."/>
        </authorList>
    </citation>
    <scope>NUCLEOTIDE SEQUENCE [LARGE SCALE GENOMIC DNA]</scope>
    <source>
        <strain evidence="8 9">28</strain>
    </source>
</reference>
<evidence type="ECO:0000256" key="3">
    <source>
        <dbReference type="ARBA" id="ARBA00022692"/>
    </source>
</evidence>
<dbReference type="InterPro" id="IPR007267">
    <property type="entry name" value="GtrA_DPMS_TM"/>
</dbReference>
<accession>A0A845QJJ7</accession>
<evidence type="ECO:0000256" key="5">
    <source>
        <dbReference type="ARBA" id="ARBA00023136"/>
    </source>
</evidence>
<keyword evidence="5 6" id="KW-0472">Membrane</keyword>
<dbReference type="PANTHER" id="PTHR38459">
    <property type="entry name" value="PROPHAGE BACTOPRENOL-LINKED GLUCOSE TRANSLOCASE HOMOLOG"/>
    <property type="match status" value="1"/>
</dbReference>
<dbReference type="GO" id="GO:0005886">
    <property type="term" value="C:plasma membrane"/>
    <property type="evidence" value="ECO:0007669"/>
    <property type="project" value="TreeGrafter"/>
</dbReference>
<evidence type="ECO:0000256" key="2">
    <source>
        <dbReference type="ARBA" id="ARBA00009399"/>
    </source>
</evidence>
<evidence type="ECO:0000259" key="7">
    <source>
        <dbReference type="Pfam" id="PF04138"/>
    </source>
</evidence>
<evidence type="ECO:0000313" key="9">
    <source>
        <dbReference type="Proteomes" id="UP000446866"/>
    </source>
</evidence>